<evidence type="ECO:0000313" key="2">
    <source>
        <dbReference type="Proteomes" id="UP001186974"/>
    </source>
</evidence>
<organism evidence="1 2">
    <name type="scientific">Coniosporium uncinatum</name>
    <dbReference type="NCBI Taxonomy" id="93489"/>
    <lineage>
        <taxon>Eukaryota</taxon>
        <taxon>Fungi</taxon>
        <taxon>Dikarya</taxon>
        <taxon>Ascomycota</taxon>
        <taxon>Pezizomycotina</taxon>
        <taxon>Dothideomycetes</taxon>
        <taxon>Dothideomycetes incertae sedis</taxon>
        <taxon>Coniosporium</taxon>
    </lineage>
</organism>
<reference evidence="1" key="1">
    <citation type="submission" date="2024-09" db="EMBL/GenBank/DDBJ databases">
        <title>Black Yeasts Isolated from many extreme environments.</title>
        <authorList>
            <person name="Coleine C."/>
            <person name="Stajich J.E."/>
            <person name="Selbmann L."/>
        </authorList>
    </citation>
    <scope>NUCLEOTIDE SEQUENCE</scope>
    <source>
        <strain evidence="1">CCFEE 5737</strain>
    </source>
</reference>
<gene>
    <name evidence="1" type="ORF">LTS18_015087</name>
</gene>
<protein>
    <submittedName>
        <fullName evidence="1">Uncharacterized protein</fullName>
    </submittedName>
</protein>
<proteinExistence type="predicted"/>
<name>A0ACC3D8Q2_9PEZI</name>
<sequence>MTPSPRAESDRDQFGNLRKLPAEIRAIIYCHLVGPEISLQASPRGVFHPAILRVNSAIHKEASNVLYGYNGIIRISSNCKVLYEHTSEDAGPDIYMIPSNKNYPKGMDTTQLSCHANLRLRIEFPWRENVDYKDINLDDGTQMSQQLHQVYGQHTRQGRNARTGKEQEFFLFLPDLDFFTSIVRQIDLSTVWRCDLQDPAFYGAINYDILVFPTKQGTHPHTTALQELLEPFKRLSGVDQRVVVSGAVSSLYASYIKSEMCPPLSSLDSPRWDWPTNNTTIYGMASTGKRNADNAFRQGDYELAETLYESVQSFLERAMKFSQSLRLGRAYQQIVEQSLAYLEMIVHCNLTLISLKTDGELGECTLFSDGRAQRLSDHPFATDQDRNLILLYSALKYLDTGKLSRAQAEIENMTGLYARLPHTDSTGWPELVNLLKHSKNTTACAAWRPDRFAERMHPRQFVGDYRRLQAVVDSLIEYAQIVLDISGPEVMVSVENNVDMIIKTSDCLVQELPNEPWEARINVPQ</sequence>
<accession>A0ACC3D8Q2</accession>
<evidence type="ECO:0000313" key="1">
    <source>
        <dbReference type="EMBL" id="KAK3063492.1"/>
    </source>
</evidence>
<comment type="caution">
    <text evidence="1">The sequence shown here is derived from an EMBL/GenBank/DDBJ whole genome shotgun (WGS) entry which is preliminary data.</text>
</comment>
<dbReference type="Proteomes" id="UP001186974">
    <property type="component" value="Unassembled WGS sequence"/>
</dbReference>
<keyword evidence="2" id="KW-1185">Reference proteome</keyword>
<dbReference type="EMBL" id="JAWDJW010006829">
    <property type="protein sequence ID" value="KAK3063492.1"/>
    <property type="molecule type" value="Genomic_DNA"/>
</dbReference>